<dbReference type="InterPro" id="IPR050100">
    <property type="entry name" value="TRAFAC_GTPase_members"/>
</dbReference>
<evidence type="ECO:0000313" key="5">
    <source>
        <dbReference type="EMBL" id="KAJ8536031.1"/>
    </source>
</evidence>
<dbReference type="GO" id="GO:0003924">
    <property type="term" value="F:GTPase activity"/>
    <property type="evidence" value="ECO:0007669"/>
    <property type="project" value="InterPro"/>
</dbReference>
<keyword evidence="6" id="KW-1185">Reference proteome</keyword>
<dbReference type="SUPFAM" id="SSF52540">
    <property type="entry name" value="P-loop containing nucleoside triphosphate hydrolases"/>
    <property type="match status" value="1"/>
</dbReference>
<dbReference type="InterPro" id="IPR027417">
    <property type="entry name" value="P-loop_NTPase"/>
</dbReference>
<evidence type="ECO:0000256" key="1">
    <source>
        <dbReference type="ARBA" id="ARBA00022741"/>
    </source>
</evidence>
<keyword evidence="2" id="KW-0342">GTP-binding</keyword>
<proteinExistence type="predicted"/>
<dbReference type="Gene3D" id="3.40.50.300">
    <property type="entry name" value="P-loop containing nucleotide triphosphate hydrolases"/>
    <property type="match status" value="1"/>
</dbReference>
<comment type="caution">
    <text evidence="5">The sequence shown here is derived from an EMBL/GenBank/DDBJ whole genome shotgun (WGS) entry which is preliminary data.</text>
</comment>
<feature type="region of interest" description="Disordered" evidence="3">
    <location>
        <begin position="53"/>
        <end position="152"/>
    </location>
</feature>
<feature type="compositionally biased region" description="Polar residues" evidence="3">
    <location>
        <begin position="134"/>
        <end position="152"/>
    </location>
</feature>
<feature type="domain" description="Tr-type G" evidence="4">
    <location>
        <begin position="161"/>
        <end position="221"/>
    </location>
</feature>
<keyword evidence="1" id="KW-0547">Nucleotide-binding</keyword>
<feature type="compositionally biased region" description="Basic and acidic residues" evidence="3">
    <location>
        <begin position="69"/>
        <end position="80"/>
    </location>
</feature>
<dbReference type="EMBL" id="JAJAGQ010000018">
    <property type="protein sequence ID" value="KAJ8536031.1"/>
    <property type="molecule type" value="Genomic_DNA"/>
</dbReference>
<accession>A0A9Q1LH33</accession>
<evidence type="ECO:0000313" key="6">
    <source>
        <dbReference type="Proteomes" id="UP001152561"/>
    </source>
</evidence>
<reference evidence="6" key="1">
    <citation type="journal article" date="2023" name="Proc. Natl. Acad. Sci. U.S.A.">
        <title>Genomic and structural basis for evolution of tropane alkaloid biosynthesis.</title>
        <authorList>
            <person name="Wanga Y.-J."/>
            <person name="Taina T."/>
            <person name="Yua J.-Y."/>
            <person name="Lia J."/>
            <person name="Xua B."/>
            <person name="Chenc J."/>
            <person name="D'Auriad J.C."/>
            <person name="Huanga J.-P."/>
            <person name="Huanga S.-X."/>
        </authorList>
    </citation>
    <scope>NUCLEOTIDE SEQUENCE [LARGE SCALE GENOMIC DNA]</scope>
    <source>
        <strain evidence="6">cv. KIB-2019</strain>
    </source>
</reference>
<feature type="compositionally biased region" description="Polar residues" evidence="3">
    <location>
        <begin position="101"/>
        <end position="126"/>
    </location>
</feature>
<sequence>MVPVQLVAYVKILEHLAFCSQSHCKIDIVPFKFDSPSPDDLVLSGIAPSRLHPKADTDKVLQLNTPSNNKEHSTEVKIELEGDPSSSTSLAKVKHDDLKDSGSSTKTRGNNGVTSNLNDMSVSSKARSVDTGKSDSATSSSKNKLQKISQPPQIEDNFNQLNLAIVGHVDSGKSTLSGRLLHLLGRISQKERHKYEKEAKQQGKGSFAYAWALDESAEEREGNNYDSGGCLL</sequence>
<organism evidence="5 6">
    <name type="scientific">Anisodus acutangulus</name>
    <dbReference type="NCBI Taxonomy" id="402998"/>
    <lineage>
        <taxon>Eukaryota</taxon>
        <taxon>Viridiplantae</taxon>
        <taxon>Streptophyta</taxon>
        <taxon>Embryophyta</taxon>
        <taxon>Tracheophyta</taxon>
        <taxon>Spermatophyta</taxon>
        <taxon>Magnoliopsida</taxon>
        <taxon>eudicotyledons</taxon>
        <taxon>Gunneridae</taxon>
        <taxon>Pentapetalae</taxon>
        <taxon>asterids</taxon>
        <taxon>lamiids</taxon>
        <taxon>Solanales</taxon>
        <taxon>Solanaceae</taxon>
        <taxon>Solanoideae</taxon>
        <taxon>Hyoscyameae</taxon>
        <taxon>Anisodus</taxon>
    </lineage>
</organism>
<dbReference type="PANTHER" id="PTHR23115">
    <property type="entry name" value="TRANSLATION FACTOR"/>
    <property type="match status" value="1"/>
</dbReference>
<evidence type="ECO:0000256" key="3">
    <source>
        <dbReference type="SAM" id="MobiDB-lite"/>
    </source>
</evidence>
<dbReference type="OrthoDB" id="342024at2759"/>
<dbReference type="Proteomes" id="UP001152561">
    <property type="component" value="Unassembled WGS sequence"/>
</dbReference>
<name>A0A9Q1LH33_9SOLA</name>
<gene>
    <name evidence="5" type="ORF">K7X08_034432</name>
</gene>
<dbReference type="Pfam" id="PF00009">
    <property type="entry name" value="GTP_EFTU"/>
    <property type="match status" value="1"/>
</dbReference>
<dbReference type="AlphaFoldDB" id="A0A9Q1LH33"/>
<protein>
    <recommendedName>
        <fullName evidence="4">Tr-type G domain-containing protein</fullName>
    </recommendedName>
</protein>
<dbReference type="GO" id="GO:0005525">
    <property type="term" value="F:GTP binding"/>
    <property type="evidence" value="ECO:0007669"/>
    <property type="project" value="UniProtKB-KW"/>
</dbReference>
<evidence type="ECO:0000259" key="4">
    <source>
        <dbReference type="Pfam" id="PF00009"/>
    </source>
</evidence>
<dbReference type="InterPro" id="IPR000795">
    <property type="entry name" value="T_Tr_GTP-bd_dom"/>
</dbReference>
<evidence type="ECO:0000256" key="2">
    <source>
        <dbReference type="ARBA" id="ARBA00023134"/>
    </source>
</evidence>